<dbReference type="Proteomes" id="UP001476282">
    <property type="component" value="Unassembled WGS sequence"/>
</dbReference>
<sequence>MCQFRRLVHQVWLGEAPFPPTALNWRRDLQNFHPDWIYRLWTDADLAALEPRLLCPHLVMDPELGFGIRCDVLRFELIRLFGGLYLDHDMEVLQPLDELILDDCLHIGLSFNSVDAVSTAIFGSPAGHPFWDFHLGRLRESVPPQRPDNPWDVLQLTGYKALASALHEWLQGNYLARELSRPDGFVAGWLFEHCDLVLWSREAVHPYHVGELAFEDFRRENFPNAYAAHHWQGEWFAEHAEAIALKNGSAP</sequence>
<proteinExistence type="predicted"/>
<evidence type="ECO:0000256" key="1">
    <source>
        <dbReference type="ARBA" id="ARBA00022679"/>
    </source>
</evidence>
<accession>A0ABP9UMN4</accession>
<keyword evidence="1" id="KW-0808">Transferase</keyword>
<reference evidence="2 3" key="1">
    <citation type="submission" date="2024-02" db="EMBL/GenBank/DDBJ databases">
        <title>Haloferula sargassicola NBRC 104335.</title>
        <authorList>
            <person name="Ichikawa N."/>
            <person name="Katano-Makiyama Y."/>
            <person name="Hidaka K."/>
        </authorList>
    </citation>
    <scope>NUCLEOTIDE SEQUENCE [LARGE SCALE GENOMIC DNA]</scope>
    <source>
        <strain evidence="2 3">NBRC 104335</strain>
    </source>
</reference>
<evidence type="ECO:0000313" key="3">
    <source>
        <dbReference type="Proteomes" id="UP001476282"/>
    </source>
</evidence>
<evidence type="ECO:0008006" key="4">
    <source>
        <dbReference type="Google" id="ProtNLM"/>
    </source>
</evidence>
<evidence type="ECO:0000313" key="2">
    <source>
        <dbReference type="EMBL" id="GAA5481952.1"/>
    </source>
</evidence>
<organism evidence="2 3">
    <name type="scientific">Haloferula sargassicola</name>
    <dbReference type="NCBI Taxonomy" id="490096"/>
    <lineage>
        <taxon>Bacteria</taxon>
        <taxon>Pseudomonadati</taxon>
        <taxon>Verrucomicrobiota</taxon>
        <taxon>Verrucomicrobiia</taxon>
        <taxon>Verrucomicrobiales</taxon>
        <taxon>Verrucomicrobiaceae</taxon>
        <taxon>Haloferula</taxon>
    </lineage>
</organism>
<gene>
    <name evidence="2" type="ORF">Hsar01_01167</name>
</gene>
<dbReference type="Gene3D" id="3.90.550.20">
    <property type="match status" value="1"/>
</dbReference>
<dbReference type="PANTHER" id="PTHR32385:SF23">
    <property type="entry name" value="NUCLEOTIDE-DIPHOSPHO-SUGAR TRANSFERASE"/>
    <property type="match status" value="1"/>
</dbReference>
<dbReference type="SUPFAM" id="SSF53448">
    <property type="entry name" value="Nucleotide-diphospho-sugar transferases"/>
    <property type="match status" value="1"/>
</dbReference>
<dbReference type="EMBL" id="BAABRI010000005">
    <property type="protein sequence ID" value="GAA5481952.1"/>
    <property type="molecule type" value="Genomic_DNA"/>
</dbReference>
<dbReference type="Pfam" id="PF04488">
    <property type="entry name" value="Gly_transf_sug"/>
    <property type="match status" value="1"/>
</dbReference>
<protein>
    <recommendedName>
        <fullName evidence="4">Glycosyl transferase</fullName>
    </recommendedName>
</protein>
<name>A0ABP9UMN4_9BACT</name>
<dbReference type="InterPro" id="IPR029044">
    <property type="entry name" value="Nucleotide-diphossugar_trans"/>
</dbReference>
<dbReference type="PANTHER" id="PTHR32385">
    <property type="entry name" value="MANNOSYL PHOSPHORYLINOSITOL CERAMIDE SYNTHASE"/>
    <property type="match status" value="1"/>
</dbReference>
<comment type="caution">
    <text evidence="2">The sequence shown here is derived from an EMBL/GenBank/DDBJ whole genome shotgun (WGS) entry which is preliminary data.</text>
</comment>
<keyword evidence="3" id="KW-1185">Reference proteome</keyword>
<dbReference type="InterPro" id="IPR051706">
    <property type="entry name" value="Glycosyltransferase_domain"/>
</dbReference>
<dbReference type="InterPro" id="IPR007577">
    <property type="entry name" value="GlycoTrfase_DXD_sugar-bd_CS"/>
</dbReference>